<feature type="chain" id="PRO_5043752244" evidence="2">
    <location>
        <begin position="21"/>
        <end position="234"/>
    </location>
</feature>
<accession>A0AAV2R510</accession>
<name>A0AAV2R510_MEGNR</name>
<comment type="caution">
    <text evidence="3">The sequence shown here is derived from an EMBL/GenBank/DDBJ whole genome shotgun (WGS) entry which is preliminary data.</text>
</comment>
<evidence type="ECO:0000313" key="3">
    <source>
        <dbReference type="EMBL" id="CAL4115129.1"/>
    </source>
</evidence>
<keyword evidence="1" id="KW-1133">Transmembrane helix</keyword>
<protein>
    <submittedName>
        <fullName evidence="3">Uncharacterized protein</fullName>
    </submittedName>
</protein>
<feature type="transmembrane region" description="Helical" evidence="1">
    <location>
        <begin position="61"/>
        <end position="83"/>
    </location>
</feature>
<keyword evidence="1" id="KW-0472">Membrane</keyword>
<reference evidence="3 4" key="1">
    <citation type="submission" date="2024-05" db="EMBL/GenBank/DDBJ databases">
        <authorList>
            <person name="Wallberg A."/>
        </authorList>
    </citation>
    <scope>NUCLEOTIDE SEQUENCE [LARGE SCALE GENOMIC DNA]</scope>
</reference>
<dbReference type="InterPro" id="IPR006631">
    <property type="entry name" value="DM4_12"/>
</dbReference>
<evidence type="ECO:0000313" key="4">
    <source>
        <dbReference type="Proteomes" id="UP001497623"/>
    </source>
</evidence>
<dbReference type="Pfam" id="PF07841">
    <property type="entry name" value="DM4_12"/>
    <property type="match status" value="1"/>
</dbReference>
<evidence type="ECO:0000256" key="1">
    <source>
        <dbReference type="SAM" id="Phobius"/>
    </source>
</evidence>
<feature type="signal peptide" evidence="2">
    <location>
        <begin position="1"/>
        <end position="20"/>
    </location>
</feature>
<keyword evidence="2" id="KW-0732">Signal</keyword>
<keyword evidence="1" id="KW-0812">Transmembrane</keyword>
<evidence type="ECO:0000256" key="2">
    <source>
        <dbReference type="SAM" id="SignalP"/>
    </source>
</evidence>
<gene>
    <name evidence="3" type="ORF">MNOR_LOCUS20592</name>
</gene>
<organism evidence="3 4">
    <name type="scientific">Meganyctiphanes norvegica</name>
    <name type="common">Northern krill</name>
    <name type="synonym">Thysanopoda norvegica</name>
    <dbReference type="NCBI Taxonomy" id="48144"/>
    <lineage>
        <taxon>Eukaryota</taxon>
        <taxon>Metazoa</taxon>
        <taxon>Ecdysozoa</taxon>
        <taxon>Arthropoda</taxon>
        <taxon>Crustacea</taxon>
        <taxon>Multicrustacea</taxon>
        <taxon>Malacostraca</taxon>
        <taxon>Eumalacostraca</taxon>
        <taxon>Eucarida</taxon>
        <taxon>Euphausiacea</taxon>
        <taxon>Euphausiidae</taxon>
        <taxon>Meganyctiphanes</taxon>
    </lineage>
</organism>
<dbReference type="Proteomes" id="UP001497623">
    <property type="component" value="Unassembled WGS sequence"/>
</dbReference>
<dbReference type="EMBL" id="CAXKWB010016025">
    <property type="protein sequence ID" value="CAL4115129.1"/>
    <property type="molecule type" value="Genomic_DNA"/>
</dbReference>
<proteinExistence type="predicted"/>
<sequence>MNGMFQHILGVVLISSYALASTDDSYSLGGSESLHSEEPRIFFGTTGTTTTGSFVTFNSTLLLFSAGIALLGLAGAVALFFLLTTPEESSSYSNSGYSDSGSGYEGYEGRSNSWKFNPYGINWESLSILDWISMGQEAWDKFDPASLECQKRLICEIHQNKNTFGGPANTMVELFGYLHYAEILSLPDELKIILEEYMDASEKGRTMQKDCGEVFTACDFSMNGILSKFSTNKI</sequence>
<keyword evidence="4" id="KW-1185">Reference proteome</keyword>
<dbReference type="AlphaFoldDB" id="A0AAV2R510"/>